<evidence type="ECO:0000313" key="4">
    <source>
        <dbReference type="Proteomes" id="UP001469089"/>
    </source>
</evidence>
<organism evidence="3 4">
    <name type="scientific">Paraburkholderia acidicola</name>
    <dbReference type="NCBI Taxonomy" id="1912599"/>
    <lineage>
        <taxon>Bacteria</taxon>
        <taxon>Pseudomonadati</taxon>
        <taxon>Pseudomonadota</taxon>
        <taxon>Betaproteobacteria</taxon>
        <taxon>Burkholderiales</taxon>
        <taxon>Burkholderiaceae</taxon>
        <taxon>Paraburkholderia</taxon>
    </lineage>
</organism>
<feature type="compositionally biased region" description="Basic and acidic residues" evidence="1">
    <location>
        <begin position="1"/>
        <end position="13"/>
    </location>
</feature>
<evidence type="ECO:0000313" key="3">
    <source>
        <dbReference type="EMBL" id="MEQ5844378.1"/>
    </source>
</evidence>
<feature type="transmembrane region" description="Helical" evidence="2">
    <location>
        <begin position="120"/>
        <end position="146"/>
    </location>
</feature>
<evidence type="ECO:0000256" key="2">
    <source>
        <dbReference type="SAM" id="Phobius"/>
    </source>
</evidence>
<sequence length="152" mass="16093">MSADRGQDTHVVHDQGPSRSTRLPRVPGSQMLTGLLAAPVVWIAQTLIAEVLVAQYCVPDAQSRVAPAWIAPATGALSVVCLLIACGGTWVAWRNVRRTARIAAQPEGGPRDIHGGRERFLVCVGALSSTIFLFGALATDVAVVLLSPCRGW</sequence>
<feature type="transmembrane region" description="Helical" evidence="2">
    <location>
        <begin position="68"/>
        <end position="93"/>
    </location>
</feature>
<dbReference type="RefSeq" id="WP_349545975.1">
    <property type="nucleotide sequence ID" value="NZ_JAOALG010000003.1"/>
</dbReference>
<gene>
    <name evidence="3" type="ORF">N0A02_33510</name>
</gene>
<name>A0ABV1LYH8_9BURK</name>
<protein>
    <submittedName>
        <fullName evidence="3">Uncharacterized protein</fullName>
    </submittedName>
</protein>
<keyword evidence="2" id="KW-1133">Transmembrane helix</keyword>
<keyword evidence="4" id="KW-1185">Reference proteome</keyword>
<dbReference type="EMBL" id="JAOALG010000003">
    <property type="protein sequence ID" value="MEQ5844378.1"/>
    <property type="molecule type" value="Genomic_DNA"/>
</dbReference>
<feature type="region of interest" description="Disordered" evidence="1">
    <location>
        <begin position="1"/>
        <end position="25"/>
    </location>
</feature>
<comment type="caution">
    <text evidence="3">The sequence shown here is derived from an EMBL/GenBank/DDBJ whole genome shotgun (WGS) entry which is preliminary data.</text>
</comment>
<accession>A0ABV1LYH8</accession>
<proteinExistence type="predicted"/>
<reference evidence="3 4" key="1">
    <citation type="journal article" date="2024" name="Chem. Sci.">
        <title>Discovery of a lagriamide polyketide by integrated genome mining, isotopic labeling, and untargeted metabolomics.</title>
        <authorList>
            <person name="Fergusson C.H."/>
            <person name="Saulog J."/>
            <person name="Paulo B.S."/>
            <person name="Wilson D.M."/>
            <person name="Liu D.Y."/>
            <person name="Morehouse N.J."/>
            <person name="Waterworth S."/>
            <person name="Barkei J."/>
            <person name="Gray C.A."/>
            <person name="Kwan J.C."/>
            <person name="Eustaquio A.S."/>
            <person name="Linington R.G."/>
        </authorList>
    </citation>
    <scope>NUCLEOTIDE SEQUENCE [LARGE SCALE GENOMIC DNA]</scope>
    <source>
        <strain evidence="3 4">RL17-338-BIF-B</strain>
    </source>
</reference>
<dbReference type="Proteomes" id="UP001469089">
    <property type="component" value="Unassembled WGS sequence"/>
</dbReference>
<keyword evidence="2" id="KW-0812">Transmembrane</keyword>
<keyword evidence="2" id="KW-0472">Membrane</keyword>
<keyword evidence="3" id="KW-0614">Plasmid</keyword>
<geneLocation type="plasmid" evidence="3">
    <name>pl1</name>
</geneLocation>
<evidence type="ECO:0000256" key="1">
    <source>
        <dbReference type="SAM" id="MobiDB-lite"/>
    </source>
</evidence>
<feature type="transmembrane region" description="Helical" evidence="2">
    <location>
        <begin position="32"/>
        <end position="56"/>
    </location>
</feature>